<dbReference type="PRINTS" id="PR00463">
    <property type="entry name" value="EP450I"/>
</dbReference>
<evidence type="ECO:0000256" key="2">
    <source>
        <dbReference type="ARBA" id="ARBA00022617"/>
    </source>
</evidence>
<dbReference type="PANTHER" id="PTHR24291:SF50">
    <property type="entry name" value="BIFUNCTIONAL ALBAFLAVENONE MONOOXYGENASE_TERPENE SYNTHASE"/>
    <property type="match status" value="1"/>
</dbReference>
<evidence type="ECO:0000256" key="5">
    <source>
        <dbReference type="ARBA" id="ARBA00023004"/>
    </source>
</evidence>
<dbReference type="InterPro" id="IPR002401">
    <property type="entry name" value="Cyt_P450_E_grp-I"/>
</dbReference>
<reference evidence="8 9" key="1">
    <citation type="submission" date="2015-12" db="EMBL/GenBank/DDBJ databases">
        <title>Haloferax profundi sp. nov. isolated from the Discovery deep brine-seawater interface in the Red Sea.</title>
        <authorList>
            <person name="Zhang G."/>
            <person name="Stingl U."/>
            <person name="Rashid M."/>
        </authorList>
    </citation>
    <scope>NUCLEOTIDE SEQUENCE [LARGE SCALE GENOMIC DNA]</scope>
    <source>
        <strain evidence="8 9">SB29</strain>
    </source>
</reference>
<accession>A0A0W1SWQ1</accession>
<dbReference type="InterPro" id="IPR050196">
    <property type="entry name" value="Cytochrome_P450_Monoox"/>
</dbReference>
<dbReference type="PROSITE" id="PS00086">
    <property type="entry name" value="CYTOCHROME_P450"/>
    <property type="match status" value="1"/>
</dbReference>
<dbReference type="InterPro" id="IPR017972">
    <property type="entry name" value="Cyt_P450_CS"/>
</dbReference>
<evidence type="ECO:0000313" key="8">
    <source>
        <dbReference type="EMBL" id="KTG30887.1"/>
    </source>
</evidence>
<keyword evidence="9" id="KW-1185">Reference proteome</keyword>
<dbReference type="Proteomes" id="UP000053157">
    <property type="component" value="Unassembled WGS sequence"/>
</dbReference>
<dbReference type="SUPFAM" id="SSF48264">
    <property type="entry name" value="Cytochrome P450"/>
    <property type="match status" value="1"/>
</dbReference>
<sequence length="422" mass="47214">MPFIGHTLGYATKPFDTVADLLAEHGVDDVVGLDVWGMGELYVLAHPEYFERVLVSERDAISKGAEFTDAVGQSVGAVEGDTWRLQRTEIDPFFRWDRMSDYAPTMREQVERRLGSWPSSGTVSLVSEMKNLTLDIIFATILGRELDLDGDTEVREAADGINGLFEPIAWALPDWVPTPGRRRFERADQVLRAEVRTLVESARDGSLASRLSEALGSEYPATVEEMEDQLVGMIFAGHETTALALTFTLYLLATHPEAYEDAVAEVDDVVGDGPVTEEAIDNLPVLERVLKESLRLYPPVHTLPRVTTNPFSVGERTIPAGTDIHLSVIRVHRDERWYDEPLEFRPERWADDDERPQYAYVPFGAGPRSCLGRAFALTEAKIVLATVLRDFELDWGTDDPLEITPEMTTQPKGSTPLVVRRR</sequence>
<comment type="caution">
    <text evidence="8">The sequence shown here is derived from an EMBL/GenBank/DDBJ whole genome shotgun (WGS) entry which is preliminary data.</text>
</comment>
<name>A0A0W1SWQ1_9EURY</name>
<evidence type="ECO:0000256" key="1">
    <source>
        <dbReference type="ARBA" id="ARBA00010617"/>
    </source>
</evidence>
<keyword evidence="4 7" id="KW-0560">Oxidoreductase</keyword>
<keyword evidence="2 7" id="KW-0349">Heme</keyword>
<evidence type="ECO:0000256" key="3">
    <source>
        <dbReference type="ARBA" id="ARBA00022723"/>
    </source>
</evidence>
<dbReference type="GO" id="GO:0020037">
    <property type="term" value="F:heme binding"/>
    <property type="evidence" value="ECO:0007669"/>
    <property type="project" value="InterPro"/>
</dbReference>
<dbReference type="GO" id="GO:0004497">
    <property type="term" value="F:monooxygenase activity"/>
    <property type="evidence" value="ECO:0007669"/>
    <property type="project" value="UniProtKB-KW"/>
</dbReference>
<keyword evidence="6 7" id="KW-0503">Monooxygenase</keyword>
<dbReference type="GO" id="GO:0005506">
    <property type="term" value="F:iron ion binding"/>
    <property type="evidence" value="ECO:0007669"/>
    <property type="project" value="InterPro"/>
</dbReference>
<comment type="similarity">
    <text evidence="1 7">Belongs to the cytochrome P450 family.</text>
</comment>
<dbReference type="GO" id="GO:0016705">
    <property type="term" value="F:oxidoreductase activity, acting on paired donors, with incorporation or reduction of molecular oxygen"/>
    <property type="evidence" value="ECO:0007669"/>
    <property type="project" value="InterPro"/>
</dbReference>
<dbReference type="PRINTS" id="PR00385">
    <property type="entry name" value="P450"/>
</dbReference>
<dbReference type="Pfam" id="PF00067">
    <property type="entry name" value="p450"/>
    <property type="match status" value="1"/>
</dbReference>
<evidence type="ECO:0000256" key="4">
    <source>
        <dbReference type="ARBA" id="ARBA00023002"/>
    </source>
</evidence>
<dbReference type="Gene3D" id="1.10.630.10">
    <property type="entry name" value="Cytochrome P450"/>
    <property type="match status" value="1"/>
</dbReference>
<keyword evidence="5 7" id="KW-0408">Iron</keyword>
<proteinExistence type="inferred from homology"/>
<dbReference type="PANTHER" id="PTHR24291">
    <property type="entry name" value="CYTOCHROME P450 FAMILY 4"/>
    <property type="match status" value="1"/>
</dbReference>
<dbReference type="AlphaFoldDB" id="A0A0W1SWQ1"/>
<evidence type="ECO:0000256" key="7">
    <source>
        <dbReference type="RuleBase" id="RU000461"/>
    </source>
</evidence>
<organism evidence="8 9">
    <name type="scientific">Haloferax profundi</name>
    <dbReference type="NCBI Taxonomy" id="1544718"/>
    <lineage>
        <taxon>Archaea</taxon>
        <taxon>Methanobacteriati</taxon>
        <taxon>Methanobacteriota</taxon>
        <taxon>Stenosarchaea group</taxon>
        <taxon>Halobacteria</taxon>
        <taxon>Halobacteriales</taxon>
        <taxon>Haloferacaceae</taxon>
        <taxon>Haloferax</taxon>
    </lineage>
</organism>
<gene>
    <name evidence="8" type="ORF">AUR66_05780</name>
</gene>
<protein>
    <submittedName>
        <fullName evidence="8">Cytochrome P450</fullName>
    </submittedName>
</protein>
<dbReference type="InterPro" id="IPR001128">
    <property type="entry name" value="Cyt_P450"/>
</dbReference>
<keyword evidence="3 7" id="KW-0479">Metal-binding</keyword>
<evidence type="ECO:0000256" key="6">
    <source>
        <dbReference type="ARBA" id="ARBA00023033"/>
    </source>
</evidence>
<dbReference type="InterPro" id="IPR036396">
    <property type="entry name" value="Cyt_P450_sf"/>
</dbReference>
<dbReference type="EMBL" id="LOPV01000015">
    <property type="protein sequence ID" value="KTG30887.1"/>
    <property type="molecule type" value="Genomic_DNA"/>
</dbReference>
<evidence type="ECO:0000313" key="9">
    <source>
        <dbReference type="Proteomes" id="UP000053157"/>
    </source>
</evidence>